<feature type="transmembrane region" description="Helical" evidence="8">
    <location>
        <begin position="187"/>
        <end position="208"/>
    </location>
</feature>
<keyword evidence="6 8" id="KW-1133">Transmembrane helix</keyword>
<dbReference type="GO" id="GO:0006865">
    <property type="term" value="P:amino acid transport"/>
    <property type="evidence" value="ECO:0007669"/>
    <property type="project" value="UniProtKB-KW"/>
</dbReference>
<comment type="caution">
    <text evidence="10">The sequence shown here is derived from an EMBL/GenBank/DDBJ whole genome shotgun (WGS) entry which is preliminary data.</text>
</comment>
<evidence type="ECO:0000256" key="1">
    <source>
        <dbReference type="ARBA" id="ARBA00004651"/>
    </source>
</evidence>
<evidence type="ECO:0000256" key="5">
    <source>
        <dbReference type="ARBA" id="ARBA00022970"/>
    </source>
</evidence>
<keyword evidence="4 8" id="KW-0812">Transmembrane</keyword>
<feature type="non-terminal residue" evidence="10">
    <location>
        <position position="1"/>
    </location>
</feature>
<dbReference type="Pfam" id="PF00528">
    <property type="entry name" value="BPD_transp_1"/>
    <property type="match status" value="1"/>
</dbReference>
<gene>
    <name evidence="10" type="ORF">S01H4_19580</name>
</gene>
<evidence type="ECO:0000256" key="7">
    <source>
        <dbReference type="ARBA" id="ARBA00023136"/>
    </source>
</evidence>
<dbReference type="InterPro" id="IPR035906">
    <property type="entry name" value="MetI-like_sf"/>
</dbReference>
<evidence type="ECO:0000259" key="9">
    <source>
        <dbReference type="PROSITE" id="PS50928"/>
    </source>
</evidence>
<dbReference type="PANTHER" id="PTHR30614:SF0">
    <property type="entry name" value="L-CYSTINE TRANSPORT SYSTEM PERMEASE PROTEIN TCYL"/>
    <property type="match status" value="1"/>
</dbReference>
<dbReference type="Gene3D" id="1.10.3720.10">
    <property type="entry name" value="MetI-like"/>
    <property type="match status" value="1"/>
</dbReference>
<dbReference type="AlphaFoldDB" id="X1ABI5"/>
<dbReference type="EMBL" id="BART01008740">
    <property type="protein sequence ID" value="GAG57451.1"/>
    <property type="molecule type" value="Genomic_DNA"/>
</dbReference>
<sequence length="227" mass="25148">DRIEKLILVWDSLPFLLKGTLVTLELTFLLLALGLLVGIPLALGQVYGGKGVAIFSSIYEQIFRSIPALVLLFLFFFGLSLLGLNISAFFSAILALGLRSSAYQSQIFRGAIQSIREGQMVAARSVGMSKFQAIRHVILPQALRLSIPAWSNEYSIVVKDTSLAYAVGVIELVREGRYIIVRTFEPMLIYVTIALIYLVLTYAGNKLLRYLEEKSRIPGFAAEQGKI</sequence>
<evidence type="ECO:0000256" key="6">
    <source>
        <dbReference type="ARBA" id="ARBA00022989"/>
    </source>
</evidence>
<dbReference type="GO" id="GO:0022857">
    <property type="term" value="F:transmembrane transporter activity"/>
    <property type="evidence" value="ECO:0007669"/>
    <property type="project" value="InterPro"/>
</dbReference>
<evidence type="ECO:0000256" key="8">
    <source>
        <dbReference type="SAM" id="Phobius"/>
    </source>
</evidence>
<comment type="subcellular location">
    <subcellularLocation>
        <location evidence="1">Cell membrane</location>
        <topology evidence="1">Multi-pass membrane protein</topology>
    </subcellularLocation>
</comment>
<dbReference type="InterPro" id="IPR043429">
    <property type="entry name" value="ArtM/GltK/GlnP/TcyL/YhdX-like"/>
</dbReference>
<keyword evidence="2" id="KW-0813">Transport</keyword>
<protein>
    <recommendedName>
        <fullName evidence="9">ABC transmembrane type-1 domain-containing protein</fullName>
    </recommendedName>
</protein>
<dbReference type="GO" id="GO:0043190">
    <property type="term" value="C:ATP-binding cassette (ABC) transporter complex"/>
    <property type="evidence" value="ECO:0007669"/>
    <property type="project" value="InterPro"/>
</dbReference>
<keyword evidence="3" id="KW-1003">Cell membrane</keyword>
<keyword evidence="7 8" id="KW-0472">Membrane</keyword>
<proteinExistence type="predicted"/>
<dbReference type="InterPro" id="IPR010065">
    <property type="entry name" value="AA_ABC_transptr_permease_3TM"/>
</dbReference>
<organism evidence="10">
    <name type="scientific">marine sediment metagenome</name>
    <dbReference type="NCBI Taxonomy" id="412755"/>
    <lineage>
        <taxon>unclassified sequences</taxon>
        <taxon>metagenomes</taxon>
        <taxon>ecological metagenomes</taxon>
    </lineage>
</organism>
<evidence type="ECO:0000256" key="4">
    <source>
        <dbReference type="ARBA" id="ARBA00022692"/>
    </source>
</evidence>
<keyword evidence="5" id="KW-0029">Amino-acid transport</keyword>
<dbReference type="CDD" id="cd06261">
    <property type="entry name" value="TM_PBP2"/>
    <property type="match status" value="1"/>
</dbReference>
<evidence type="ECO:0000313" key="10">
    <source>
        <dbReference type="EMBL" id="GAG57451.1"/>
    </source>
</evidence>
<dbReference type="InterPro" id="IPR000515">
    <property type="entry name" value="MetI-like"/>
</dbReference>
<accession>X1ABI5</accession>
<dbReference type="NCBIfam" id="TIGR01726">
    <property type="entry name" value="HEQRo_perm_3TM"/>
    <property type="match status" value="1"/>
</dbReference>
<dbReference type="PANTHER" id="PTHR30614">
    <property type="entry name" value="MEMBRANE COMPONENT OF AMINO ACID ABC TRANSPORTER"/>
    <property type="match status" value="1"/>
</dbReference>
<feature type="transmembrane region" description="Helical" evidence="8">
    <location>
        <begin position="68"/>
        <end position="96"/>
    </location>
</feature>
<reference evidence="10" key="1">
    <citation type="journal article" date="2014" name="Front. Microbiol.">
        <title>High frequency of phylogenetically diverse reductive dehalogenase-homologous genes in deep subseafloor sedimentary metagenomes.</title>
        <authorList>
            <person name="Kawai M."/>
            <person name="Futagami T."/>
            <person name="Toyoda A."/>
            <person name="Takaki Y."/>
            <person name="Nishi S."/>
            <person name="Hori S."/>
            <person name="Arai W."/>
            <person name="Tsubouchi T."/>
            <person name="Morono Y."/>
            <person name="Uchiyama I."/>
            <person name="Ito T."/>
            <person name="Fujiyama A."/>
            <person name="Inagaki F."/>
            <person name="Takami H."/>
        </authorList>
    </citation>
    <scope>NUCLEOTIDE SEQUENCE</scope>
    <source>
        <strain evidence="10">Expedition CK06-06</strain>
    </source>
</reference>
<evidence type="ECO:0000256" key="3">
    <source>
        <dbReference type="ARBA" id="ARBA00022475"/>
    </source>
</evidence>
<dbReference type="SUPFAM" id="SSF161098">
    <property type="entry name" value="MetI-like"/>
    <property type="match status" value="1"/>
</dbReference>
<dbReference type="PROSITE" id="PS50928">
    <property type="entry name" value="ABC_TM1"/>
    <property type="match status" value="1"/>
</dbReference>
<feature type="transmembrane region" description="Helical" evidence="8">
    <location>
        <begin position="26"/>
        <end position="47"/>
    </location>
</feature>
<name>X1ABI5_9ZZZZ</name>
<feature type="domain" description="ABC transmembrane type-1" evidence="9">
    <location>
        <begin position="20"/>
        <end position="208"/>
    </location>
</feature>
<evidence type="ECO:0000256" key="2">
    <source>
        <dbReference type="ARBA" id="ARBA00022448"/>
    </source>
</evidence>